<feature type="compositionally biased region" description="Low complexity" evidence="1">
    <location>
        <begin position="100"/>
        <end position="112"/>
    </location>
</feature>
<gene>
    <name evidence="2" type="ORF">M413DRAFT_184097</name>
</gene>
<name>A0A0C2YFI1_HEBCY</name>
<evidence type="ECO:0000313" key="2">
    <source>
        <dbReference type="EMBL" id="KIM39807.1"/>
    </source>
</evidence>
<dbReference type="AlphaFoldDB" id="A0A0C2YFI1"/>
<feature type="compositionally biased region" description="Polar residues" evidence="1">
    <location>
        <begin position="164"/>
        <end position="175"/>
    </location>
</feature>
<accession>A0A0C2YFI1</accession>
<protein>
    <submittedName>
        <fullName evidence="2">Uncharacterized protein</fullName>
    </submittedName>
</protein>
<evidence type="ECO:0000256" key="1">
    <source>
        <dbReference type="SAM" id="MobiDB-lite"/>
    </source>
</evidence>
<feature type="compositionally biased region" description="Low complexity" evidence="1">
    <location>
        <begin position="128"/>
        <end position="143"/>
    </location>
</feature>
<organism evidence="2 3">
    <name type="scientific">Hebeloma cylindrosporum</name>
    <dbReference type="NCBI Taxonomy" id="76867"/>
    <lineage>
        <taxon>Eukaryota</taxon>
        <taxon>Fungi</taxon>
        <taxon>Dikarya</taxon>
        <taxon>Basidiomycota</taxon>
        <taxon>Agaricomycotina</taxon>
        <taxon>Agaricomycetes</taxon>
        <taxon>Agaricomycetidae</taxon>
        <taxon>Agaricales</taxon>
        <taxon>Agaricineae</taxon>
        <taxon>Hymenogastraceae</taxon>
        <taxon>Hebeloma</taxon>
    </lineage>
</organism>
<sequence length="311" mass="33165">MYAAPDALAAISASFMKDYKRKQPFSQPRKPHSNVPFNNSFAAASTGTYIHSIQSGISSYTSNTNFDLATYLEAPQGSSRQASRNYPPQVFNRPVGGMDSISSNSVAPSASSHTWSTPTPKSPRLPHSSGNYSAPPSSSLAPAVRRPGEIRPSTAPNNPRYFHSGSSQQPETNTRSTVLHISKKSAVTASGAHSIPYRENLSPIAGPSGSRNSNSSMGWNDNAADYDMTFVGSDKSADSTILLSSPPKRKNHPHPTAVTVLPTVTNMSSLTEASRSQPAPLAVPQTAGVKRRLGMGRTTTGYSNKKFKKPV</sequence>
<dbReference type="EMBL" id="KN831784">
    <property type="protein sequence ID" value="KIM39807.1"/>
    <property type="molecule type" value="Genomic_DNA"/>
</dbReference>
<feature type="compositionally biased region" description="Polar residues" evidence="1">
    <location>
        <begin position="76"/>
        <end position="86"/>
    </location>
</feature>
<feature type="region of interest" description="Disordered" evidence="1">
    <location>
        <begin position="76"/>
        <end position="175"/>
    </location>
</feature>
<reference evidence="2 3" key="1">
    <citation type="submission" date="2014-04" db="EMBL/GenBank/DDBJ databases">
        <authorList>
            <consortium name="DOE Joint Genome Institute"/>
            <person name="Kuo A."/>
            <person name="Gay G."/>
            <person name="Dore J."/>
            <person name="Kohler A."/>
            <person name="Nagy L.G."/>
            <person name="Floudas D."/>
            <person name="Copeland A."/>
            <person name="Barry K.W."/>
            <person name="Cichocki N."/>
            <person name="Veneault-Fourrey C."/>
            <person name="LaButti K."/>
            <person name="Lindquist E.A."/>
            <person name="Lipzen A."/>
            <person name="Lundell T."/>
            <person name="Morin E."/>
            <person name="Murat C."/>
            <person name="Sun H."/>
            <person name="Tunlid A."/>
            <person name="Henrissat B."/>
            <person name="Grigoriev I.V."/>
            <person name="Hibbett D.S."/>
            <person name="Martin F."/>
            <person name="Nordberg H.P."/>
            <person name="Cantor M.N."/>
            <person name="Hua S.X."/>
        </authorList>
    </citation>
    <scope>NUCLEOTIDE SEQUENCE [LARGE SCALE GENOMIC DNA]</scope>
    <source>
        <strain evidence="3">h7</strain>
    </source>
</reference>
<proteinExistence type="predicted"/>
<dbReference type="Proteomes" id="UP000053424">
    <property type="component" value="Unassembled WGS sequence"/>
</dbReference>
<reference evidence="3" key="2">
    <citation type="submission" date="2015-01" db="EMBL/GenBank/DDBJ databases">
        <title>Evolutionary Origins and Diversification of the Mycorrhizal Mutualists.</title>
        <authorList>
            <consortium name="DOE Joint Genome Institute"/>
            <consortium name="Mycorrhizal Genomics Consortium"/>
            <person name="Kohler A."/>
            <person name="Kuo A."/>
            <person name="Nagy L.G."/>
            <person name="Floudas D."/>
            <person name="Copeland A."/>
            <person name="Barry K.W."/>
            <person name="Cichocki N."/>
            <person name="Veneault-Fourrey C."/>
            <person name="LaButti K."/>
            <person name="Lindquist E.A."/>
            <person name="Lipzen A."/>
            <person name="Lundell T."/>
            <person name="Morin E."/>
            <person name="Murat C."/>
            <person name="Riley R."/>
            <person name="Ohm R."/>
            <person name="Sun H."/>
            <person name="Tunlid A."/>
            <person name="Henrissat B."/>
            <person name="Grigoriev I.V."/>
            <person name="Hibbett D.S."/>
            <person name="Martin F."/>
        </authorList>
    </citation>
    <scope>NUCLEOTIDE SEQUENCE [LARGE SCALE GENOMIC DNA]</scope>
    <source>
        <strain evidence="3">h7</strain>
    </source>
</reference>
<dbReference type="OrthoDB" id="3270499at2759"/>
<dbReference type="HOGENOM" id="CLU_894453_0_0_1"/>
<evidence type="ECO:0000313" key="3">
    <source>
        <dbReference type="Proteomes" id="UP000053424"/>
    </source>
</evidence>
<dbReference type="STRING" id="686832.A0A0C2YFI1"/>
<keyword evidence="3" id="KW-1185">Reference proteome</keyword>